<keyword evidence="3" id="KW-1185">Reference proteome</keyword>
<evidence type="ECO:0000313" key="3">
    <source>
        <dbReference type="Proteomes" id="UP000054561"/>
    </source>
</evidence>
<dbReference type="GeneID" id="24267242"/>
<proteinExistence type="predicted"/>
<feature type="region of interest" description="Disordered" evidence="1">
    <location>
        <begin position="742"/>
        <end position="764"/>
    </location>
</feature>
<feature type="region of interest" description="Disordered" evidence="1">
    <location>
        <begin position="1151"/>
        <end position="1184"/>
    </location>
</feature>
<dbReference type="Proteomes" id="UP000054561">
    <property type="component" value="Unassembled WGS sequence"/>
</dbReference>
<gene>
    <name evidence="2" type="ORF">AK88_01928</name>
</gene>
<feature type="compositionally biased region" description="Basic and acidic residues" evidence="1">
    <location>
        <begin position="670"/>
        <end position="679"/>
    </location>
</feature>
<feature type="compositionally biased region" description="Polar residues" evidence="1">
    <location>
        <begin position="744"/>
        <end position="764"/>
    </location>
</feature>
<protein>
    <submittedName>
        <fullName evidence="2">Uncharacterized protein</fullName>
    </submittedName>
</protein>
<reference evidence="2 3" key="1">
    <citation type="submission" date="2014-03" db="EMBL/GenBank/DDBJ databases">
        <title>The Genome Sequence of Plasmodium fragile nilgiri.</title>
        <authorList>
            <consortium name="The Broad Institute Genomics Platform"/>
            <consortium name="The Broad Institute Genome Sequencing Center for Infectious Disease"/>
            <person name="Neafsey D."/>
            <person name="Duraisingh M."/>
            <person name="Young S.K."/>
            <person name="Zeng Q."/>
            <person name="Gargeya S."/>
            <person name="Abouelleil A."/>
            <person name="Alvarado L."/>
            <person name="Chapman S.B."/>
            <person name="Gainer-Dewar J."/>
            <person name="Goldberg J."/>
            <person name="Griggs A."/>
            <person name="Gujja S."/>
            <person name="Hansen M."/>
            <person name="Howarth C."/>
            <person name="Imamovic A."/>
            <person name="Larimer J."/>
            <person name="Pearson M."/>
            <person name="Poon T.W."/>
            <person name="Priest M."/>
            <person name="Roberts A."/>
            <person name="Saif S."/>
            <person name="Shea T."/>
            <person name="Sykes S."/>
            <person name="Wortman J."/>
            <person name="Nusbaum C."/>
            <person name="Birren B."/>
        </authorList>
    </citation>
    <scope>NUCLEOTIDE SEQUENCE [LARGE SCALE GENOMIC DNA]</scope>
    <source>
        <strain evidence="3">nilgiri</strain>
    </source>
</reference>
<feature type="region of interest" description="Disordered" evidence="1">
    <location>
        <begin position="1242"/>
        <end position="1267"/>
    </location>
</feature>
<accession>A0A0D9QS15</accession>
<organism evidence="2 3">
    <name type="scientific">Plasmodium fragile</name>
    <dbReference type="NCBI Taxonomy" id="5857"/>
    <lineage>
        <taxon>Eukaryota</taxon>
        <taxon>Sar</taxon>
        <taxon>Alveolata</taxon>
        <taxon>Apicomplexa</taxon>
        <taxon>Aconoidasida</taxon>
        <taxon>Haemosporida</taxon>
        <taxon>Plasmodiidae</taxon>
        <taxon>Plasmodium</taxon>
        <taxon>Plasmodium (Plasmodium)</taxon>
    </lineage>
</organism>
<feature type="region of interest" description="Disordered" evidence="1">
    <location>
        <begin position="247"/>
        <end position="266"/>
    </location>
</feature>
<feature type="region of interest" description="Disordered" evidence="1">
    <location>
        <begin position="1536"/>
        <end position="1555"/>
    </location>
</feature>
<feature type="region of interest" description="Disordered" evidence="1">
    <location>
        <begin position="661"/>
        <end position="680"/>
    </location>
</feature>
<evidence type="ECO:0000313" key="2">
    <source>
        <dbReference type="EMBL" id="KJP88476.1"/>
    </source>
</evidence>
<dbReference type="VEuPathDB" id="PlasmoDB:AK88_01928"/>
<feature type="compositionally biased region" description="Low complexity" evidence="1">
    <location>
        <begin position="1251"/>
        <end position="1262"/>
    </location>
</feature>
<dbReference type="RefSeq" id="XP_012334986.1">
    <property type="nucleotide sequence ID" value="XM_012479563.1"/>
</dbReference>
<feature type="compositionally biased region" description="Polar residues" evidence="1">
    <location>
        <begin position="1151"/>
        <end position="1162"/>
    </location>
</feature>
<name>A0A0D9QS15_PLAFR</name>
<feature type="compositionally biased region" description="Basic residues" evidence="1">
    <location>
        <begin position="1501"/>
        <end position="1518"/>
    </location>
</feature>
<feature type="region of interest" description="Disordered" evidence="1">
    <location>
        <begin position="1497"/>
        <end position="1528"/>
    </location>
</feature>
<sequence length="1836" mass="207812">MINSGHVKNEMEQLCKFFQYDNNNSFLCNDYCEHMNSFFASEGQMYFGEKYDFDSFDKFANFPVLSPICKLSNFKKIQREYFAKGEKNRYGKNAVFKKIIKNHLHAVEKYTRKLGTGARAELPTCRKRSKKRRGENGFPIKSKNVLRKYFNIEERNSRTAKNSQNRAHVVKLNSCNGQKQSVRKIPPKEKLLHRDPQMSSDEKGKFLKRINLHFSNFESRGIDILVSPDDVKGVNGLFLLRKRQTNQLEEDPDDKSTKSEGVHRNEHFCPHDQRVHIVPYDDIEFYKLMRKRLRNKCKNAAGFPTTNRWSNTPYAKRKAIQVLCRNGSCTGGKADNKHEGDQIEDKVYTLHSPAHIQTDLERNNAVQNGNDQPFVNLGRVKYKCLNKYHSLLGYQNGCAHDRCENNKIGMAKPHCAGAAGGTTKWFSCSDRDVIFSNRQKSCGWYSTEEATPNGMNSSRMGHSNGKDALYEKVTNGNENDNKFYITSSTTCTSASKSEANPMDDICMDERKDGSVSSEQFKKIYEHGNMEERNNEHTNDIQDVGTHLFVKNMVRPLPMGESEQGGICCQSKLSENVSKLHFKHAQVEEDNLNNYQNEALISMVWDYQCGHGRMLGDRRGEFPHGRDLSPRNARVHHAERSYVSITHSQCNSNQLVSLRTKSLNEEEEKNEMENNPREGRGILGDKIPSYPFHQTNYSCKNGKIRGGTNFTILETPQLVNKKKFALKPKVYWSKRRPFWEEKNSRGSITKIKQQGRSKGTNTNYHQCGKGSLKNVEDDYAHAEKDVLTLKGGIHIRCGFAEGEKQPRRNFSLNTDSTCTLSSTSLHNRTLTNELLSPPERRTIRIRSSDGNIQNRSYTTSCINETPTIGRRKSLSVNTVSLVDANKYDTMRSRSVQSCAASIGQSSTRLSSNLARVGMPRRGEGGNSALRTGHSYDGSPLKGDHLLPHNIVEKEPPMENGSNVIFIRRSENKTELKSIYMKRLGEKTGEPFTTHREQACPWGEKHGMVRQVNNNSLYENLLTRCESPNGLFPTTNDSRGEELPMSPQKAITQNGHMWAKKGRNKSDMNSTTDRKVNKQINHFNNEDKRNIKCEPFWGSHLKWDCFTNSICSTDDTFKETEQNFTPYEYTHLGDPPRNDNLDLRGNNKIRFLSSSERGRSQNGVAISVGDLNGTSQFGKPREDDYPPDDQLQHCCYADGRLDYSCKVEDHPSSTKRCMHIPDLDQVNEKTQCVEGGCVGQQHGASYDQGGKLHSGSSHSGNSPNKTEQIDKSDYHLGRDINRDHLISGTKFPIHFFNMNEERDTKDVIAATGRNNVPPTPPHMQHFECSFANVNKGEAVSAVAAGRCGGELPNSLSSPPADALQKTSSEAFTNKSQNSYLIEWYPGFDIPIGTYGRAILRKALHQKRMTDVKMCDELLSSNGLYPTSRSTFGDMKIRDLYRAAHILGIWNVAEKYCLLACERNGYKREWIDMLKRSGVKITIKALKELRSRYLLPNKNFSISGKKKKNNNNNNNHRHARRGNIGGTDTNRAVRTKCETGIQPGDPILEASSPIPKHISHMPNFSHDDKASTTPMSSLHSAKCMRENKTSYHIEEQQSYLSTVESHKTDTKKKPNQLNCTPPRNCLHQIGIANDGRCQISSSGRVGKTDFVNTHKDNLSSTLQMSNTNIVGYTNPSNQMRVNSTSNIISKIPFGYSTQDKFSNMVVGPISGVMENAPEMSNEMSMENSNLLQNTCHFVDTNFLHAGENFILQNWDSNGTATLGDTNDNAGMTTIRGDKELHNENMPIMGDLSMYECMRNDYDLEMGMLNDMFHRGGSTSDSFHYWSNSQNGTGFVDEYM</sequence>
<dbReference type="OMA" id="KRRPFWE"/>
<dbReference type="OrthoDB" id="365750at2759"/>
<feature type="compositionally biased region" description="Basic and acidic residues" evidence="1">
    <location>
        <begin position="254"/>
        <end position="266"/>
    </location>
</feature>
<evidence type="ECO:0000256" key="1">
    <source>
        <dbReference type="SAM" id="MobiDB-lite"/>
    </source>
</evidence>
<dbReference type="EMBL" id="KQ001661">
    <property type="protein sequence ID" value="KJP88476.1"/>
    <property type="molecule type" value="Genomic_DNA"/>
</dbReference>